<keyword evidence="1" id="KW-0560">Oxidoreductase</keyword>
<dbReference type="RefSeq" id="WP_286286911.1">
    <property type="nucleotide sequence ID" value="NZ_JASXSZ010000001.1"/>
</dbReference>
<feature type="domain" description="Pyrroline-5-carboxylate reductase catalytic N-terminal" evidence="2">
    <location>
        <begin position="3"/>
        <end position="90"/>
    </location>
</feature>
<sequence>MSKVTVIGAGNMGSAIAGIAAKGGADVQIVGRDERAAQLAAQIGGTAATTGDALTGDVVVLAVPYPALAELAATYGAQLDGKVVVDISNPVDFETFDGLVVPADGSAAAELAALLPGSKIVKAFNTNFAASLATGELGDVPTRVILAGDDDEAKALVRGFVEAGGVAVADAGSLKRARELEALGFLQMVLAVREQVAWTGGFAVVS</sequence>
<evidence type="ECO:0000259" key="2">
    <source>
        <dbReference type="Pfam" id="PF03807"/>
    </source>
</evidence>
<reference evidence="3 4" key="1">
    <citation type="submission" date="2023-06" db="EMBL/GenBank/DDBJ databases">
        <title>Microbacterium sp. nov., isolated from a waste landfill.</title>
        <authorList>
            <person name="Wen W."/>
        </authorList>
    </citation>
    <scope>NUCLEOTIDE SEQUENCE [LARGE SCALE GENOMIC DNA]</scope>
    <source>
        <strain evidence="3 4">ASV49</strain>
    </source>
</reference>
<proteinExistence type="predicted"/>
<evidence type="ECO:0000313" key="4">
    <source>
        <dbReference type="Proteomes" id="UP001235064"/>
    </source>
</evidence>
<keyword evidence="4" id="KW-1185">Reference proteome</keyword>
<dbReference type="Gene3D" id="3.40.50.720">
    <property type="entry name" value="NAD(P)-binding Rossmann-like Domain"/>
    <property type="match status" value="1"/>
</dbReference>
<dbReference type="Pfam" id="PF03807">
    <property type="entry name" value="F420_oxidored"/>
    <property type="match status" value="1"/>
</dbReference>
<dbReference type="EMBL" id="JASXSZ010000001">
    <property type="protein sequence ID" value="MDL9978470.1"/>
    <property type="molecule type" value="Genomic_DNA"/>
</dbReference>
<dbReference type="PANTHER" id="PTHR14239:SF10">
    <property type="entry name" value="REDUCTASE"/>
    <property type="match status" value="1"/>
</dbReference>
<dbReference type="InterPro" id="IPR036291">
    <property type="entry name" value="NAD(P)-bd_dom_sf"/>
</dbReference>
<dbReference type="InterPro" id="IPR051267">
    <property type="entry name" value="STEAP_metalloreductase"/>
</dbReference>
<organism evidence="3 4">
    <name type="scientific">Microbacterium candidum</name>
    <dbReference type="NCBI Taxonomy" id="3041922"/>
    <lineage>
        <taxon>Bacteria</taxon>
        <taxon>Bacillati</taxon>
        <taxon>Actinomycetota</taxon>
        <taxon>Actinomycetes</taxon>
        <taxon>Micrococcales</taxon>
        <taxon>Microbacteriaceae</taxon>
        <taxon>Microbacterium</taxon>
    </lineage>
</organism>
<evidence type="ECO:0000256" key="1">
    <source>
        <dbReference type="ARBA" id="ARBA00023002"/>
    </source>
</evidence>
<dbReference type="PANTHER" id="PTHR14239">
    <property type="entry name" value="DUDULIN-RELATED"/>
    <property type="match status" value="1"/>
</dbReference>
<protein>
    <submittedName>
        <fullName evidence="3">NADPH-dependent F420 reductase</fullName>
    </submittedName>
</protein>
<accession>A0ABT7MVI6</accession>
<comment type="caution">
    <text evidence="3">The sequence shown here is derived from an EMBL/GenBank/DDBJ whole genome shotgun (WGS) entry which is preliminary data.</text>
</comment>
<dbReference type="InterPro" id="IPR028939">
    <property type="entry name" value="P5C_Rdtase_cat_N"/>
</dbReference>
<dbReference type="Proteomes" id="UP001235064">
    <property type="component" value="Unassembled WGS sequence"/>
</dbReference>
<dbReference type="SUPFAM" id="SSF51735">
    <property type="entry name" value="NAD(P)-binding Rossmann-fold domains"/>
    <property type="match status" value="1"/>
</dbReference>
<gene>
    <name evidence="3" type="ORF">QSV35_03920</name>
</gene>
<evidence type="ECO:0000313" key="3">
    <source>
        <dbReference type="EMBL" id="MDL9978470.1"/>
    </source>
</evidence>
<name>A0ABT7MVI6_9MICO</name>